<evidence type="ECO:0000313" key="1">
    <source>
        <dbReference type="EMBL" id="KAF1966533.1"/>
    </source>
</evidence>
<organism evidence="1 2">
    <name type="scientific">Bimuria novae-zelandiae CBS 107.79</name>
    <dbReference type="NCBI Taxonomy" id="1447943"/>
    <lineage>
        <taxon>Eukaryota</taxon>
        <taxon>Fungi</taxon>
        <taxon>Dikarya</taxon>
        <taxon>Ascomycota</taxon>
        <taxon>Pezizomycotina</taxon>
        <taxon>Dothideomycetes</taxon>
        <taxon>Pleosporomycetidae</taxon>
        <taxon>Pleosporales</taxon>
        <taxon>Massarineae</taxon>
        <taxon>Didymosphaeriaceae</taxon>
        <taxon>Bimuria</taxon>
    </lineage>
</organism>
<dbReference type="Proteomes" id="UP000800036">
    <property type="component" value="Unassembled WGS sequence"/>
</dbReference>
<dbReference type="PANTHER" id="PTHR10622">
    <property type="entry name" value="HET DOMAIN-CONTAINING PROTEIN"/>
    <property type="match status" value="1"/>
</dbReference>
<sequence length="91" mass="10551">MYEWYRKSRICYAYLQDCHGRQDFAQSRWWTRGWTLQELLAPAVVKFYDANGMELGSKLSLQAQITSITGIDEEILTGGSLFDRNVAVRIL</sequence>
<proteinExistence type="predicted"/>
<keyword evidence="2" id="KW-1185">Reference proteome</keyword>
<accession>A0A6A5UMR8</accession>
<gene>
    <name evidence="1" type="ORF">BU23DRAFT_560113</name>
</gene>
<name>A0A6A5UMR8_9PLEO</name>
<dbReference type="AlphaFoldDB" id="A0A6A5UMR8"/>
<protein>
    <recommendedName>
        <fullName evidence="3">Heterokaryon incompatibility domain-containing protein</fullName>
    </recommendedName>
</protein>
<reference evidence="1" key="1">
    <citation type="journal article" date="2020" name="Stud. Mycol.">
        <title>101 Dothideomycetes genomes: a test case for predicting lifestyles and emergence of pathogens.</title>
        <authorList>
            <person name="Haridas S."/>
            <person name="Albert R."/>
            <person name="Binder M."/>
            <person name="Bloem J."/>
            <person name="Labutti K."/>
            <person name="Salamov A."/>
            <person name="Andreopoulos B."/>
            <person name="Baker S."/>
            <person name="Barry K."/>
            <person name="Bills G."/>
            <person name="Bluhm B."/>
            <person name="Cannon C."/>
            <person name="Castanera R."/>
            <person name="Culley D."/>
            <person name="Daum C."/>
            <person name="Ezra D."/>
            <person name="Gonzalez J."/>
            <person name="Henrissat B."/>
            <person name="Kuo A."/>
            <person name="Liang C."/>
            <person name="Lipzen A."/>
            <person name="Lutzoni F."/>
            <person name="Magnuson J."/>
            <person name="Mondo S."/>
            <person name="Nolan M."/>
            <person name="Ohm R."/>
            <person name="Pangilinan J."/>
            <person name="Park H.-J."/>
            <person name="Ramirez L."/>
            <person name="Alfaro M."/>
            <person name="Sun H."/>
            <person name="Tritt A."/>
            <person name="Yoshinaga Y."/>
            <person name="Zwiers L.-H."/>
            <person name="Turgeon B."/>
            <person name="Goodwin S."/>
            <person name="Spatafora J."/>
            <person name="Crous P."/>
            <person name="Grigoriev I."/>
        </authorList>
    </citation>
    <scope>NUCLEOTIDE SEQUENCE</scope>
    <source>
        <strain evidence="1">CBS 107.79</strain>
    </source>
</reference>
<dbReference type="OrthoDB" id="20872at2759"/>
<dbReference type="PANTHER" id="PTHR10622:SF10">
    <property type="entry name" value="HET DOMAIN-CONTAINING PROTEIN"/>
    <property type="match status" value="1"/>
</dbReference>
<evidence type="ECO:0000313" key="2">
    <source>
        <dbReference type="Proteomes" id="UP000800036"/>
    </source>
</evidence>
<dbReference type="EMBL" id="ML976744">
    <property type="protein sequence ID" value="KAF1966533.1"/>
    <property type="molecule type" value="Genomic_DNA"/>
</dbReference>
<evidence type="ECO:0008006" key="3">
    <source>
        <dbReference type="Google" id="ProtNLM"/>
    </source>
</evidence>